<reference evidence="1" key="2">
    <citation type="submission" date="2020-09" db="EMBL/GenBank/DDBJ databases">
        <authorList>
            <person name="Sun Q."/>
            <person name="Zhou Y."/>
        </authorList>
    </citation>
    <scope>NUCLEOTIDE SEQUENCE</scope>
    <source>
        <strain evidence="1">CGMCC 4.7110</strain>
    </source>
</reference>
<keyword evidence="2" id="KW-1185">Reference proteome</keyword>
<dbReference type="SUPFAM" id="SSF53474">
    <property type="entry name" value="alpha/beta-Hydrolases"/>
    <property type="match status" value="1"/>
</dbReference>
<name>A0A917XQI2_9ACTN</name>
<dbReference type="InterPro" id="IPR029058">
    <property type="entry name" value="AB_hydrolase_fold"/>
</dbReference>
<organism evidence="1 2">
    <name type="scientific">Streptomyces fuscichromogenes</name>
    <dbReference type="NCBI Taxonomy" id="1324013"/>
    <lineage>
        <taxon>Bacteria</taxon>
        <taxon>Bacillati</taxon>
        <taxon>Actinomycetota</taxon>
        <taxon>Actinomycetes</taxon>
        <taxon>Kitasatosporales</taxon>
        <taxon>Streptomycetaceae</taxon>
        <taxon>Streptomyces</taxon>
    </lineage>
</organism>
<accession>A0A917XQI2</accession>
<protein>
    <submittedName>
        <fullName evidence="1">Uncharacterized protein</fullName>
    </submittedName>
</protein>
<proteinExistence type="predicted"/>
<dbReference type="AlphaFoldDB" id="A0A917XQI2"/>
<reference evidence="1" key="1">
    <citation type="journal article" date="2014" name="Int. J. Syst. Evol. Microbiol.">
        <title>Complete genome sequence of Corynebacterium casei LMG S-19264T (=DSM 44701T), isolated from a smear-ripened cheese.</title>
        <authorList>
            <consortium name="US DOE Joint Genome Institute (JGI-PGF)"/>
            <person name="Walter F."/>
            <person name="Albersmeier A."/>
            <person name="Kalinowski J."/>
            <person name="Ruckert C."/>
        </authorList>
    </citation>
    <scope>NUCLEOTIDE SEQUENCE</scope>
    <source>
        <strain evidence="1">CGMCC 4.7110</strain>
    </source>
</reference>
<gene>
    <name evidence="1" type="ORF">GCM10011578_099680</name>
</gene>
<dbReference type="Gene3D" id="3.40.50.1820">
    <property type="entry name" value="alpha/beta hydrolase"/>
    <property type="match status" value="1"/>
</dbReference>
<sequence>MLSRFRADAGMSSDGMDALDDNALIAALVGRSHPAGRLPGRIESTTVRRMVEAVRANGEAAGGYRPGAVTDADVHLLTVSESHPTLKTPSVNPDAWRALTRGRVGTVPVPGSHHDMVHPPYVAEPAGRIAEVVRPHQAAGRPARPAADT</sequence>
<comment type="caution">
    <text evidence="1">The sequence shown here is derived from an EMBL/GenBank/DDBJ whole genome shotgun (WGS) entry which is preliminary data.</text>
</comment>
<dbReference type="Proteomes" id="UP000653411">
    <property type="component" value="Unassembled WGS sequence"/>
</dbReference>
<evidence type="ECO:0000313" key="1">
    <source>
        <dbReference type="EMBL" id="GGN46641.1"/>
    </source>
</evidence>
<evidence type="ECO:0000313" key="2">
    <source>
        <dbReference type="Proteomes" id="UP000653411"/>
    </source>
</evidence>
<dbReference type="EMBL" id="BMML01000056">
    <property type="protein sequence ID" value="GGN46641.1"/>
    <property type="molecule type" value="Genomic_DNA"/>
</dbReference>
<dbReference type="RefSeq" id="WP_229713969.1">
    <property type="nucleotide sequence ID" value="NZ_BMML01000056.1"/>
</dbReference>